<evidence type="ECO:0000313" key="1">
    <source>
        <dbReference type="EMBL" id="KAF5954178.1"/>
    </source>
</evidence>
<protein>
    <submittedName>
        <fullName evidence="1">Uncharacterized protein</fullName>
    </submittedName>
</protein>
<reference evidence="1 2" key="2">
    <citation type="submission" date="2020-07" db="EMBL/GenBank/DDBJ databases">
        <title>Genome assembly of wild tea tree DASZ reveals pedigree and selection history of tea varieties.</title>
        <authorList>
            <person name="Zhang W."/>
        </authorList>
    </citation>
    <scope>NUCLEOTIDE SEQUENCE [LARGE SCALE GENOMIC DNA]</scope>
    <source>
        <strain evidence="2">cv. G240</strain>
        <tissue evidence="1">Leaf</tissue>
    </source>
</reference>
<keyword evidence="2" id="KW-1185">Reference proteome</keyword>
<dbReference type="Proteomes" id="UP000593564">
    <property type="component" value="Unassembled WGS sequence"/>
</dbReference>
<sequence>MTENNLELTRRRALMHHRRAVMRIRESSRTRVLEKLGIARTPTRLRIIKMVPTTKLVGTESLTPTLTTHHRTVARRRPELQGGGAGGQEVSPAAHDGAVALALVRGDRHGDVVAVDEANAVGGEVGVAVVKGKLGEGGGGGAAGAGALEAAATVAGGAGEAVAGVGAVGAGPDPARPVLGRSRKGPVGEFFEGEAAALEDGVAGVGLDGGPDGEGAVVDHG</sequence>
<gene>
    <name evidence="1" type="ORF">HYC85_007034</name>
</gene>
<proteinExistence type="predicted"/>
<comment type="caution">
    <text evidence="1">The sequence shown here is derived from an EMBL/GenBank/DDBJ whole genome shotgun (WGS) entry which is preliminary data.</text>
</comment>
<organism evidence="1 2">
    <name type="scientific">Camellia sinensis</name>
    <name type="common">Tea plant</name>
    <name type="synonym">Thea sinensis</name>
    <dbReference type="NCBI Taxonomy" id="4442"/>
    <lineage>
        <taxon>Eukaryota</taxon>
        <taxon>Viridiplantae</taxon>
        <taxon>Streptophyta</taxon>
        <taxon>Embryophyta</taxon>
        <taxon>Tracheophyta</taxon>
        <taxon>Spermatophyta</taxon>
        <taxon>Magnoliopsida</taxon>
        <taxon>eudicotyledons</taxon>
        <taxon>Gunneridae</taxon>
        <taxon>Pentapetalae</taxon>
        <taxon>asterids</taxon>
        <taxon>Ericales</taxon>
        <taxon>Theaceae</taxon>
        <taxon>Camellia</taxon>
    </lineage>
</organism>
<name>A0A7J7HQ99_CAMSI</name>
<evidence type="ECO:0000313" key="2">
    <source>
        <dbReference type="Proteomes" id="UP000593564"/>
    </source>
</evidence>
<dbReference type="AlphaFoldDB" id="A0A7J7HQ99"/>
<dbReference type="EMBL" id="JACBKZ010000003">
    <property type="protein sequence ID" value="KAF5954178.1"/>
    <property type="molecule type" value="Genomic_DNA"/>
</dbReference>
<reference evidence="2" key="1">
    <citation type="journal article" date="2020" name="Nat. Commun.">
        <title>Genome assembly of wild tea tree DASZ reveals pedigree and selection history of tea varieties.</title>
        <authorList>
            <person name="Zhang W."/>
            <person name="Zhang Y."/>
            <person name="Qiu H."/>
            <person name="Guo Y."/>
            <person name="Wan H."/>
            <person name="Zhang X."/>
            <person name="Scossa F."/>
            <person name="Alseekh S."/>
            <person name="Zhang Q."/>
            <person name="Wang P."/>
            <person name="Xu L."/>
            <person name="Schmidt M.H."/>
            <person name="Jia X."/>
            <person name="Li D."/>
            <person name="Zhu A."/>
            <person name="Guo F."/>
            <person name="Chen W."/>
            <person name="Ni D."/>
            <person name="Usadel B."/>
            <person name="Fernie A.R."/>
            <person name="Wen W."/>
        </authorList>
    </citation>
    <scope>NUCLEOTIDE SEQUENCE [LARGE SCALE GENOMIC DNA]</scope>
    <source>
        <strain evidence="2">cv. G240</strain>
    </source>
</reference>
<accession>A0A7J7HQ99</accession>